<name>A0A023EZK8_TRIIF</name>
<evidence type="ECO:0000313" key="2">
    <source>
        <dbReference type="EMBL" id="JAC14680.1"/>
    </source>
</evidence>
<accession>A0A023EZK8</accession>
<feature type="domain" description="Integrase catalytic" evidence="1">
    <location>
        <begin position="1427"/>
        <end position="1615"/>
    </location>
</feature>
<dbReference type="PROSITE" id="PS50994">
    <property type="entry name" value="INTEGRASE"/>
    <property type="match status" value="1"/>
</dbReference>
<dbReference type="EMBL" id="GBBI01004032">
    <property type="protein sequence ID" value="JAC14680.1"/>
    <property type="molecule type" value="mRNA"/>
</dbReference>
<dbReference type="Pfam" id="PF18701">
    <property type="entry name" value="DUF5641"/>
    <property type="match status" value="1"/>
</dbReference>
<dbReference type="InterPro" id="IPR001584">
    <property type="entry name" value="Integrase_cat-core"/>
</dbReference>
<dbReference type="GO" id="GO:0015074">
    <property type="term" value="P:DNA integration"/>
    <property type="evidence" value="ECO:0007669"/>
    <property type="project" value="InterPro"/>
</dbReference>
<reference evidence="2" key="1">
    <citation type="journal article" date="2014" name="PLoS Negl. Trop. Dis.">
        <title>An updated insight into the Sialotranscriptome of Triatoma infestans: developmental stage and geographic variations.</title>
        <authorList>
            <person name="Schwarz A."/>
            <person name="Medrano-Mercado N."/>
            <person name="Schaub G.A."/>
            <person name="Struchiner C.J."/>
            <person name="Bargues M.D."/>
            <person name="Levy M.Z."/>
            <person name="Ribeiro J.M."/>
        </authorList>
    </citation>
    <scope>NUCLEOTIDE SEQUENCE</scope>
    <source>
        <strain evidence="2">Chile</strain>
        <tissue evidence="2">Salivary glands</tissue>
    </source>
</reference>
<dbReference type="Pfam" id="PF03564">
    <property type="entry name" value="DUF1759"/>
    <property type="match status" value="1"/>
</dbReference>
<dbReference type="InterPro" id="IPR040676">
    <property type="entry name" value="DUF5641"/>
</dbReference>
<keyword evidence="2" id="KW-0808">Transferase</keyword>
<proteinExistence type="evidence at transcript level"/>
<dbReference type="GO" id="GO:0008270">
    <property type="term" value="F:zinc ion binding"/>
    <property type="evidence" value="ECO:0007669"/>
    <property type="project" value="InterPro"/>
</dbReference>
<dbReference type="InterPro" id="IPR021109">
    <property type="entry name" value="Peptidase_aspartic_dom_sf"/>
</dbReference>
<dbReference type="SUPFAM" id="SSF53098">
    <property type="entry name" value="Ribonuclease H-like"/>
    <property type="match status" value="1"/>
</dbReference>
<dbReference type="SUPFAM" id="SSF56672">
    <property type="entry name" value="DNA/RNA polymerases"/>
    <property type="match status" value="1"/>
</dbReference>
<dbReference type="InterPro" id="IPR036397">
    <property type="entry name" value="RNaseH_sf"/>
</dbReference>
<dbReference type="GO" id="GO:0003964">
    <property type="term" value="F:RNA-directed DNA polymerase activity"/>
    <property type="evidence" value="ECO:0007669"/>
    <property type="project" value="UniProtKB-KW"/>
</dbReference>
<dbReference type="InterPro" id="IPR001878">
    <property type="entry name" value="Znf_CCHC"/>
</dbReference>
<sequence length="1734" mass="199252">MEETTKVVLNKLVAKRGRVKASLTRIGQFIDKFNKEDGDFELLEVREFKLSEIWASFDSVQSEIEELVDVFEEIAVKQEIEREKFEELFYRIQSNLLKIKRENPKSNAQSHKLEPNYSRLGKSKLPKIDIKKFDGSYDNWVQFYETFKGLIHDEKELQPIEKFHYLISLLEGDAADIVNNIEISGKNYNIVWEELCSRYKNNKFTIETHISALFNAERITSQSAKALHQLHSLYNKHIKALTLLDQPTTFWGPLLVYLLTSKFDKITLRCWEEANPTKDYPTFEKLNRFLEERYLWLESYEAKTTQGNQVEILKNSKRQKKLNHTGNKPNKLCLFVGNSDSCFLCGKESHKLFNCETFIQMTIDERRNIVKSNNHCWNCLGLGHLVKECKSSNCKHCNGKHNTLICGIRSKVPPVEGSLKIQRDSSKGTTVHAVVTKSDFKDKNDTKHVETIKGSVNDIKYAGLARVTDCALIATAVVNIYDKQGKAHNCRFILDSGSELNFIEKVLAEQLALPFTKVNTAVVGVTGNKTDVSQSVVANISSLNSDFKTRLVFNVLPTINLATKRQINTKHWRIPFYINQRLADPEFLHSEQKVHGILGCEIFFSLLSGQHYYPLGKNNGLVLVNTCLGWVVSGNVPANPNSSENSCLLTRSVKIDKVKEDLICEELFIDTYKRNKEGRFVVQLPFRKQPSKIGDSLEGAKNRFLALERLFNNQSELKREYVDFMQEYLNLGHMERVPDDEMENRPRYYLPHHAVVKDSLTTRVRVVFDASFKSTNQMSLNDLLMTGPSIQNDLWSILIKLRLPKFVLTGDICKMYRQIEVTSLDMDMQRILWRSSAELPLEIFRLRTVTYGTNCAPYLALRCLRQVGLDLIPRDKQVADIIQSDFYMDDLMTGAESEIELSKIQSRLRKELHKAGFELRKWCSNSKTLMNNLSIENQSKHFVIDLSKEGSIKALGLSWDPQSDQFRLDVQSNDNGLVITKRAILSDLNKFWDPLGFLSPVLIKGKMFLQELWHHDLKWDEPLSSSLQLRWDCFRRSLGGLNSIYCPRRVCSNRNIKLHGFCDASTKAFGCCIYITSNGGHGENTVRLLCAKGRVCPKKMQTIPRLELCAALLLAQVIDKVIKIMKLEAKNCYLWSDSQVVLTWINGEPVQWKQYVANRVSQIHEVIFKRQWGYVSSAENPADLLTRGITPCKLKDSIIWWEGPAWLKKDFEEWPKWTPDWRKPEELEERRLVYSLGATQFEHDLFSRFSSWTKLVKVVGYIFRFYNKARHKGNQCGDLSVGEINEAKLIIIKRVQQQEFSTEIEQLKAKGEVNKNSKLASLSPYLDKHGIIRVGGRLVNADLPVQQIHPAVLPYKSYVTELIMTYLHLQHQHAGPQLLLSITRLEFWPLRGKDTSRSIVHNCMRCKRFNTRTIYPKMAVLPSHRVTPRRPFEVCGVDFCGPIYVKISRRTKQKAYIAIFVCFSVKALHLELVSDMTTAAFMAALRRFFSRRGMSSHIYSDNGTNFVGAERELKVLFQKNNTFESISNQLGMGKIQWHFIPPGAPHFGGLWEASVKSVKYHLRRVMGSAVLTFEEVNTLLNQIEACLNSRPLTPLSQNPNDYEPLTPAHFLIGGPLLIPPETDLTKNPISYLKRWDLLQRMKQFFWQRWSVEYLTNLQTRNKWKFQAAAIPVGTLVLLKEDNVPPLMWKTARISELHPGKDGTVRVATVTTSGGSTFKRPVTKLCPLLNLETNE</sequence>
<dbReference type="GO" id="GO:0042575">
    <property type="term" value="C:DNA polymerase complex"/>
    <property type="evidence" value="ECO:0007669"/>
    <property type="project" value="UniProtKB-ARBA"/>
</dbReference>
<dbReference type="Gene3D" id="3.30.420.10">
    <property type="entry name" value="Ribonuclease H-like superfamily/Ribonuclease H"/>
    <property type="match status" value="1"/>
</dbReference>
<evidence type="ECO:0000259" key="1">
    <source>
        <dbReference type="PROSITE" id="PS50994"/>
    </source>
</evidence>
<dbReference type="PANTHER" id="PTHR47331">
    <property type="entry name" value="PHD-TYPE DOMAIN-CONTAINING PROTEIN"/>
    <property type="match status" value="1"/>
</dbReference>
<dbReference type="Gene3D" id="2.40.70.10">
    <property type="entry name" value="Acid Proteases"/>
    <property type="match status" value="1"/>
</dbReference>
<dbReference type="InterPro" id="IPR012337">
    <property type="entry name" value="RNaseH-like_sf"/>
</dbReference>
<keyword evidence="2" id="KW-0695">RNA-directed DNA polymerase</keyword>
<organism evidence="2">
    <name type="scientific">Triatoma infestans</name>
    <name type="common">Assassin bug</name>
    <dbReference type="NCBI Taxonomy" id="30076"/>
    <lineage>
        <taxon>Eukaryota</taxon>
        <taxon>Metazoa</taxon>
        <taxon>Ecdysozoa</taxon>
        <taxon>Arthropoda</taxon>
        <taxon>Hexapoda</taxon>
        <taxon>Insecta</taxon>
        <taxon>Pterygota</taxon>
        <taxon>Neoptera</taxon>
        <taxon>Paraneoptera</taxon>
        <taxon>Hemiptera</taxon>
        <taxon>Heteroptera</taxon>
        <taxon>Panheteroptera</taxon>
        <taxon>Cimicomorpha</taxon>
        <taxon>Reduviidae</taxon>
        <taxon>Triatominae</taxon>
        <taxon>Triatoma</taxon>
    </lineage>
</organism>
<dbReference type="SMART" id="SM00343">
    <property type="entry name" value="ZnF_C2HC"/>
    <property type="match status" value="2"/>
</dbReference>
<keyword evidence="2" id="KW-0548">Nucleotidyltransferase</keyword>
<dbReference type="InterPro" id="IPR005312">
    <property type="entry name" value="DUF1759"/>
</dbReference>
<dbReference type="InterPro" id="IPR008042">
    <property type="entry name" value="Retrotrans_Pao"/>
</dbReference>
<dbReference type="Gene3D" id="4.10.60.10">
    <property type="entry name" value="Zinc finger, CCHC-type"/>
    <property type="match status" value="1"/>
</dbReference>
<dbReference type="GO" id="GO:0003676">
    <property type="term" value="F:nucleic acid binding"/>
    <property type="evidence" value="ECO:0007669"/>
    <property type="project" value="InterPro"/>
</dbReference>
<protein>
    <submittedName>
        <fullName evidence="2">Putative reverse transcriptase</fullName>
    </submittedName>
</protein>
<dbReference type="Pfam" id="PF05380">
    <property type="entry name" value="Peptidase_A17"/>
    <property type="match status" value="1"/>
</dbReference>
<dbReference type="PANTHER" id="PTHR47331:SF4">
    <property type="entry name" value="PEPTIDASE S1 DOMAIN-CONTAINING PROTEIN"/>
    <property type="match status" value="1"/>
</dbReference>
<dbReference type="InterPro" id="IPR043502">
    <property type="entry name" value="DNA/RNA_pol_sf"/>
</dbReference>